<keyword evidence="2" id="KW-1185">Reference proteome</keyword>
<gene>
    <name evidence="1" type="ORF">Pfra01_002477600</name>
</gene>
<reference evidence="1" key="1">
    <citation type="submission" date="2023-04" db="EMBL/GenBank/DDBJ databases">
        <title>Phytophthora fragariaefolia NBRC 109709.</title>
        <authorList>
            <person name="Ichikawa N."/>
            <person name="Sato H."/>
            <person name="Tonouchi N."/>
        </authorList>
    </citation>
    <scope>NUCLEOTIDE SEQUENCE</scope>
    <source>
        <strain evidence="1">NBRC 109709</strain>
    </source>
</reference>
<comment type="caution">
    <text evidence="1">The sequence shown here is derived from an EMBL/GenBank/DDBJ whole genome shotgun (WGS) entry which is preliminary data.</text>
</comment>
<protein>
    <submittedName>
        <fullName evidence="1">Unnamed protein product</fullName>
    </submittedName>
</protein>
<dbReference type="EMBL" id="BSXT01004423">
    <property type="protein sequence ID" value="GMF57837.1"/>
    <property type="molecule type" value="Genomic_DNA"/>
</dbReference>
<dbReference type="Proteomes" id="UP001165121">
    <property type="component" value="Unassembled WGS sequence"/>
</dbReference>
<sequence length="196" mass="21701">MGLNTRRQSFKCASGDSSRTETLDLTGFNIKFTHKPDVKLRDHSDTPLFTSLPTGTALIPPLTDKGVKVDMTSRTSMTINQVLLILAFSRFKCGENGTGAAKAFDTTQLTSIILLGCSHTQQNDETLYLSLYRCIFFNTSNRIKIQSQKRGSKTWNTQPVIFWSNCPSGKLGDLPVVRLVENVLILIILAHVTTCS</sequence>
<accession>A0A9W7D3W7</accession>
<proteinExistence type="predicted"/>
<name>A0A9W7D3W7_9STRA</name>
<evidence type="ECO:0000313" key="1">
    <source>
        <dbReference type="EMBL" id="GMF57837.1"/>
    </source>
</evidence>
<organism evidence="1 2">
    <name type="scientific">Phytophthora fragariaefolia</name>
    <dbReference type="NCBI Taxonomy" id="1490495"/>
    <lineage>
        <taxon>Eukaryota</taxon>
        <taxon>Sar</taxon>
        <taxon>Stramenopiles</taxon>
        <taxon>Oomycota</taxon>
        <taxon>Peronosporomycetes</taxon>
        <taxon>Peronosporales</taxon>
        <taxon>Peronosporaceae</taxon>
        <taxon>Phytophthora</taxon>
    </lineage>
</organism>
<dbReference type="AlphaFoldDB" id="A0A9W7D3W7"/>
<evidence type="ECO:0000313" key="2">
    <source>
        <dbReference type="Proteomes" id="UP001165121"/>
    </source>
</evidence>